<protein>
    <submittedName>
        <fullName evidence="3">Uncharacterized protein</fullName>
    </submittedName>
</protein>
<accession>A0A7R8ZK27</accession>
<keyword evidence="2" id="KW-1133">Transmembrane helix</keyword>
<name>A0A7R8ZK27_9CRUS</name>
<reference evidence="3" key="1">
    <citation type="submission" date="2020-11" db="EMBL/GenBank/DDBJ databases">
        <authorList>
            <person name="Tran Van P."/>
        </authorList>
    </citation>
    <scope>NUCLEOTIDE SEQUENCE</scope>
</reference>
<dbReference type="OrthoDB" id="10066605at2759"/>
<keyword evidence="2" id="KW-0472">Membrane</keyword>
<feature type="transmembrane region" description="Helical" evidence="2">
    <location>
        <begin position="65"/>
        <end position="87"/>
    </location>
</feature>
<evidence type="ECO:0000313" key="3">
    <source>
        <dbReference type="EMBL" id="CAD7227473.1"/>
    </source>
</evidence>
<dbReference type="EMBL" id="OB661155">
    <property type="protein sequence ID" value="CAD7227473.1"/>
    <property type="molecule type" value="Genomic_DNA"/>
</dbReference>
<dbReference type="AlphaFoldDB" id="A0A7R8ZK27"/>
<feature type="compositionally biased region" description="Polar residues" evidence="1">
    <location>
        <begin position="23"/>
        <end position="33"/>
    </location>
</feature>
<evidence type="ECO:0000256" key="2">
    <source>
        <dbReference type="SAM" id="Phobius"/>
    </source>
</evidence>
<organism evidence="3">
    <name type="scientific">Cyprideis torosa</name>
    <dbReference type="NCBI Taxonomy" id="163714"/>
    <lineage>
        <taxon>Eukaryota</taxon>
        <taxon>Metazoa</taxon>
        <taxon>Ecdysozoa</taxon>
        <taxon>Arthropoda</taxon>
        <taxon>Crustacea</taxon>
        <taxon>Oligostraca</taxon>
        <taxon>Ostracoda</taxon>
        <taxon>Podocopa</taxon>
        <taxon>Podocopida</taxon>
        <taxon>Cytherocopina</taxon>
        <taxon>Cytheroidea</taxon>
        <taxon>Cytherideidae</taxon>
        <taxon>Cyprideis</taxon>
    </lineage>
</organism>
<proteinExistence type="predicted"/>
<gene>
    <name evidence="3" type="ORF">CTOB1V02_LOCUS5379</name>
</gene>
<evidence type="ECO:0000256" key="1">
    <source>
        <dbReference type="SAM" id="MobiDB-lite"/>
    </source>
</evidence>
<sequence>MGFSWRSIPPLIGAKNTTHHRSVSATPTPTHGGNSDDVLFMDDTAVSSMAGYDFNSDRLFILHTYGFTCLFFVLSFFTIFSVLSISLV</sequence>
<feature type="region of interest" description="Disordered" evidence="1">
    <location>
        <begin position="1"/>
        <end position="35"/>
    </location>
</feature>
<keyword evidence="2" id="KW-0812">Transmembrane</keyword>